<dbReference type="VEuPathDB" id="FungiDB:FOMG_17802"/>
<proteinExistence type="predicted"/>
<evidence type="ECO:0000256" key="1">
    <source>
        <dbReference type="SAM" id="MobiDB-lite"/>
    </source>
</evidence>
<reference evidence="2" key="1">
    <citation type="submission" date="2012-04" db="EMBL/GenBank/DDBJ databases">
        <title>The Genome Sequence of Fusarium oxysporum melonis.</title>
        <authorList>
            <consortium name="The Broad Institute Genome Sequencing Platform"/>
            <person name="Ma L.-J."/>
            <person name="Gale L.R."/>
            <person name="Schwartz D.C."/>
            <person name="Zhou S."/>
            <person name="Corby-Kistler H."/>
            <person name="Young S.K."/>
            <person name="Zeng Q."/>
            <person name="Gargeya S."/>
            <person name="Fitzgerald M."/>
            <person name="Haas B."/>
            <person name="Abouelleil A."/>
            <person name="Alvarado L."/>
            <person name="Arachchi H.M."/>
            <person name="Berlin A."/>
            <person name="Brown A."/>
            <person name="Chapman S.B."/>
            <person name="Chen Z."/>
            <person name="Dunbar C."/>
            <person name="Freedman E."/>
            <person name="Gearin G."/>
            <person name="Goldberg J."/>
            <person name="Griggs A."/>
            <person name="Gujja S."/>
            <person name="Heiman D."/>
            <person name="Howarth C."/>
            <person name="Larson L."/>
            <person name="Lui A."/>
            <person name="MacDonald P.J.P."/>
            <person name="Montmayeur A."/>
            <person name="Murphy C."/>
            <person name="Neiman D."/>
            <person name="Pearson M."/>
            <person name="Priest M."/>
            <person name="Roberts A."/>
            <person name="Saif S."/>
            <person name="Shea T."/>
            <person name="Shenoy N."/>
            <person name="Sisk P."/>
            <person name="Stolte C."/>
            <person name="Sykes S."/>
            <person name="Wortman J."/>
            <person name="Nusbaum C."/>
            <person name="Birren B."/>
        </authorList>
    </citation>
    <scope>NUCLEOTIDE SEQUENCE</scope>
    <source>
        <strain evidence="2">26406</strain>
    </source>
</reference>
<dbReference type="Proteomes" id="UP000030703">
    <property type="component" value="Unassembled WGS sequence"/>
</dbReference>
<evidence type="ECO:0000313" key="2">
    <source>
        <dbReference type="EMBL" id="EXK25535.1"/>
    </source>
</evidence>
<name>W9Z2E6_FUSOX</name>
<dbReference type="EMBL" id="JH659396">
    <property type="protein sequence ID" value="EXK25535.1"/>
    <property type="molecule type" value="Genomic_DNA"/>
</dbReference>
<dbReference type="AlphaFoldDB" id="W9Z2E6"/>
<feature type="region of interest" description="Disordered" evidence="1">
    <location>
        <begin position="1"/>
        <end position="22"/>
    </location>
</feature>
<protein>
    <submittedName>
        <fullName evidence="2">Uncharacterized protein</fullName>
    </submittedName>
</protein>
<sequence length="99" mass="11607">MKTANKLGRKTTENTIENPKSTYPEAEIQSLWLQKQHKADWSPRARYPTRREIIKSKEARLKRLEKQRKMEAEKKESRKIKTPLSPTMKDLIMANDVGA</sequence>
<reference evidence="2" key="2">
    <citation type="submission" date="2012-05" db="EMBL/GenBank/DDBJ databases">
        <title>Annotation of the Genome Sequence of Fusarium oxysporum f. sp. melonis 26406.</title>
        <authorList>
            <consortium name="The Broad Institute Genomics Platform"/>
            <person name="Ma L.-J."/>
            <person name="Corby-Kistler H."/>
            <person name="Broz K."/>
            <person name="Gale L.R."/>
            <person name="Jonkers W."/>
            <person name="O'Donnell K."/>
            <person name="Ploetz R."/>
            <person name="Steinberg C."/>
            <person name="Schwartz D.C."/>
            <person name="VanEtten H."/>
            <person name="Zhou S."/>
            <person name="Young S.K."/>
            <person name="Zeng Q."/>
            <person name="Gargeya S."/>
            <person name="Fitzgerald M."/>
            <person name="Abouelleil A."/>
            <person name="Alvarado L."/>
            <person name="Chapman S.B."/>
            <person name="Gainer-Dewar J."/>
            <person name="Goldberg J."/>
            <person name="Griggs A."/>
            <person name="Gujja S."/>
            <person name="Hansen M."/>
            <person name="Howarth C."/>
            <person name="Imamovic A."/>
            <person name="Ireland A."/>
            <person name="Larimer J."/>
            <person name="McCowan C."/>
            <person name="Murphy C."/>
            <person name="Pearson M."/>
            <person name="Poon T.W."/>
            <person name="Priest M."/>
            <person name="Roberts A."/>
            <person name="Saif S."/>
            <person name="Shea T."/>
            <person name="Sykes S."/>
            <person name="Wortman J."/>
            <person name="Nusbaum C."/>
            <person name="Birren B."/>
        </authorList>
    </citation>
    <scope>NUCLEOTIDE SEQUENCE</scope>
    <source>
        <strain evidence="2">26406</strain>
    </source>
</reference>
<feature type="region of interest" description="Disordered" evidence="1">
    <location>
        <begin position="67"/>
        <end position="99"/>
    </location>
</feature>
<organism evidence="2">
    <name type="scientific">Fusarium oxysporum f. sp. melonis 26406</name>
    <dbReference type="NCBI Taxonomy" id="1089452"/>
    <lineage>
        <taxon>Eukaryota</taxon>
        <taxon>Fungi</taxon>
        <taxon>Dikarya</taxon>
        <taxon>Ascomycota</taxon>
        <taxon>Pezizomycotina</taxon>
        <taxon>Sordariomycetes</taxon>
        <taxon>Hypocreomycetidae</taxon>
        <taxon>Hypocreales</taxon>
        <taxon>Nectriaceae</taxon>
        <taxon>Fusarium</taxon>
        <taxon>Fusarium oxysporum species complex</taxon>
    </lineage>
</organism>
<accession>W9Z2E6</accession>
<gene>
    <name evidence="2" type="ORF">FOMG_17802</name>
</gene>
<feature type="compositionally biased region" description="Basic and acidic residues" evidence="1">
    <location>
        <begin position="67"/>
        <end position="76"/>
    </location>
</feature>
<dbReference type="HOGENOM" id="CLU_2320489_0_0_1"/>